<dbReference type="FunFam" id="1.25.10.10:FF:000276">
    <property type="entry name" value="Regulatory-associated protein of mTOR isoform 1"/>
    <property type="match status" value="1"/>
</dbReference>
<dbReference type="PROSITE" id="PS50082">
    <property type="entry name" value="WD_REPEATS_2"/>
    <property type="match status" value="1"/>
</dbReference>
<feature type="region of interest" description="Disordered" evidence="5">
    <location>
        <begin position="800"/>
        <end position="839"/>
    </location>
</feature>
<dbReference type="EMBL" id="GEDC01004003">
    <property type="protein sequence ID" value="JAS33295.1"/>
    <property type="molecule type" value="Transcribed_RNA"/>
</dbReference>
<evidence type="ECO:0000313" key="7">
    <source>
        <dbReference type="EMBL" id="JAS18611.1"/>
    </source>
</evidence>
<dbReference type="Pfam" id="PF14538">
    <property type="entry name" value="Raptor_N"/>
    <property type="match status" value="1"/>
</dbReference>
<evidence type="ECO:0000313" key="11">
    <source>
        <dbReference type="EMBL" id="JAS33295.1"/>
    </source>
</evidence>
<dbReference type="SUPFAM" id="SSF50978">
    <property type="entry name" value="WD40 repeat-like"/>
    <property type="match status" value="1"/>
</dbReference>
<dbReference type="Pfam" id="PF02985">
    <property type="entry name" value="HEAT"/>
    <property type="match status" value="2"/>
</dbReference>
<dbReference type="PRINTS" id="PR01547">
    <property type="entry name" value="YEAST176DUF"/>
</dbReference>
<name>A0A1B6CYX1_9HEMI</name>
<evidence type="ECO:0000259" key="6">
    <source>
        <dbReference type="SMART" id="SM01302"/>
    </source>
</evidence>
<evidence type="ECO:0000256" key="1">
    <source>
        <dbReference type="ARBA" id="ARBA00009257"/>
    </source>
</evidence>
<dbReference type="InterPro" id="IPR004083">
    <property type="entry name" value="Raptor"/>
</dbReference>
<evidence type="ECO:0000313" key="9">
    <source>
        <dbReference type="EMBL" id="JAS30344.1"/>
    </source>
</evidence>
<dbReference type="Gene3D" id="1.25.10.10">
    <property type="entry name" value="Leucine-rich Repeat Variant"/>
    <property type="match status" value="1"/>
</dbReference>
<dbReference type="GO" id="GO:0005737">
    <property type="term" value="C:cytoplasm"/>
    <property type="evidence" value="ECO:0007669"/>
    <property type="project" value="TreeGrafter"/>
</dbReference>
<reference evidence="7" key="1">
    <citation type="submission" date="2015-12" db="EMBL/GenBank/DDBJ databases">
        <title>De novo transcriptome assembly of four potential Pierce s Disease insect vectors from Arizona vineyards.</title>
        <authorList>
            <person name="Tassone E.E."/>
        </authorList>
    </citation>
    <scope>NUCLEOTIDE SEQUENCE</scope>
</reference>
<dbReference type="SMART" id="SM01302">
    <property type="entry name" value="Raptor_N"/>
    <property type="match status" value="1"/>
</dbReference>
<evidence type="ECO:0000313" key="8">
    <source>
        <dbReference type="EMBL" id="JAS19099.1"/>
    </source>
</evidence>
<dbReference type="GO" id="GO:0038202">
    <property type="term" value="P:TORC1 signaling"/>
    <property type="evidence" value="ECO:0007669"/>
    <property type="project" value="TreeGrafter"/>
</dbReference>
<keyword evidence="3" id="KW-0677">Repeat</keyword>
<dbReference type="SMART" id="SM00320">
    <property type="entry name" value="WD40"/>
    <property type="match status" value="7"/>
</dbReference>
<accession>A0A1B6CYX1</accession>
<dbReference type="SUPFAM" id="SSF48371">
    <property type="entry name" value="ARM repeat"/>
    <property type="match status" value="1"/>
</dbReference>
<dbReference type="PANTHER" id="PTHR12848">
    <property type="entry name" value="REGULATORY-ASSOCIATED PROTEIN OF MTOR"/>
    <property type="match status" value="1"/>
</dbReference>
<evidence type="ECO:0000256" key="3">
    <source>
        <dbReference type="ARBA" id="ARBA00022737"/>
    </source>
</evidence>
<dbReference type="GO" id="GO:0030307">
    <property type="term" value="P:positive regulation of cell growth"/>
    <property type="evidence" value="ECO:0007669"/>
    <property type="project" value="TreeGrafter"/>
</dbReference>
<gene>
    <name evidence="7" type="ORF">g.36312</name>
    <name evidence="9" type="ORF">g.36314</name>
    <name evidence="8" type="ORF">g.36316</name>
    <name evidence="11" type="ORF">g.36318</name>
    <name evidence="10" type="ORF">g.36323</name>
</gene>
<sequence>MMVANIIANQTANGVEEDWQLPLAFLKKHHTEPIEGVNAIAQTWRMKERMKTVSVALVLCLNVGVDPPDIVKTQPCARLECWIDPLSIGPHKAMEVIGANLQKQYERWQPRARYKQSLDPTGEEVRKLCTSLRRNAKEERVLFHYNGHGVPKPTANGELWVFNKMYTQYIPLSVYDLQTWMGAPSIYVYDCSNAGIIIDLFKQFADQHEKEYEQQSANSRITPPTFKNCIQLAACSADQILPMNPDLPADIFTSCLTTPIKIALRWFVMQNMSRLENKITLDLIDKIPGQINDRRTMLGELNWIFTAITDTIAWNTLPRDLFQKLFRQDLLVASLFRNFLLAERIMRSYDCAPVSSPKLPPTYQHPMWQAWDLALDLSLSQLPAVLQSEDSFRHSPFFEEQLTAFQVWLHLGSEKRNPPEQLPIVLQVLLSQVHRLRALELLGKFLDLGPWAVNLALSVGIFPYVLKLLQSSANDLRPLLVFIWAKILAVDKTCQADLVRDGGHKYFLSILQDTTIPSEHRTMAAFVLACIVHNYLAGQEAALQGSLVSICLEQLNDPNPMLRQWLAICLGRLWNNYDKARWCGVRDTAHEKLYILLKDPMPEVRAAAVFALGTFISSVTERSEHANNIDQSVAMMLINTVSQDMCPLVRKELVVALQWMVLDFENSFLSVALQELRDGSQVVVATDVLSDIGLSTTSLRRSLNTSRDRIKTVTSNFLGVTEMDSPNASIDRLKRVSSSSSISSLGHNCGTLGNLPTLAFGSVYMKMWQGLATLDADPFPGVAHMSRSITDYIRDQVKESVTPKELNESKRSTSLSLPPSPSNRSGYLGDSPPSMMVGGSASDLHRLSGGTRSPHVVTLKTKRNMPNTISEDTNGDGSLVCTQFTDWSCKYFAQPMMTCSGEEDLESSYYYEREWRYLRNAAFRRDTREECRRLTSGRLENQLFTVKTAQAPSVVHFHPYETHLAFAGKDCFSVWDYISGTKLCSWRAERGTWSRAAPKITALDFINPHDLSLLLVGSEDGTVRVWSHYKTFGSNPKDPQLITAWQALPDPINSNTKSGFYTMSGNHGPGLVMVWDQRKQHLLVSGDSRVIRTWDAEKELRAGDIPTGADACVTTMALDPSGGPLLAAGCGDGSLRLFDRRLPAHEARVMTYREHSSWVITVSLRGEAASTLLSGCVAGDVRIFDTRQQNSLLSYQPSQGMSSMAVHNVADVFACGSVNQYIGIYNTNGATLNVIKYHDWFMTPKFSPVGCLDFHPYRVHLAAGFVDCSLSVYSIDPKR</sequence>
<dbReference type="InterPro" id="IPR015943">
    <property type="entry name" value="WD40/YVTN_repeat-like_dom_sf"/>
</dbReference>
<dbReference type="EMBL" id="GEDC01018199">
    <property type="protein sequence ID" value="JAS19099.1"/>
    <property type="molecule type" value="Transcribed_RNA"/>
</dbReference>
<keyword evidence="2 4" id="KW-0853">WD repeat</keyword>
<dbReference type="GO" id="GO:0010506">
    <property type="term" value="P:regulation of autophagy"/>
    <property type="evidence" value="ECO:0007669"/>
    <property type="project" value="TreeGrafter"/>
</dbReference>
<dbReference type="InterPro" id="IPR016024">
    <property type="entry name" value="ARM-type_fold"/>
</dbReference>
<dbReference type="GO" id="GO:0009267">
    <property type="term" value="P:cellular response to starvation"/>
    <property type="evidence" value="ECO:0007669"/>
    <property type="project" value="TreeGrafter"/>
</dbReference>
<dbReference type="InterPro" id="IPR036322">
    <property type="entry name" value="WD40_repeat_dom_sf"/>
</dbReference>
<feature type="compositionally biased region" description="Basic and acidic residues" evidence="5">
    <location>
        <begin position="800"/>
        <end position="811"/>
    </location>
</feature>
<feature type="domain" description="Raptor N-terminal CASPase-like" evidence="6">
    <location>
        <begin position="49"/>
        <end position="202"/>
    </location>
</feature>
<dbReference type="GO" id="GO:0030674">
    <property type="term" value="F:protein-macromolecule adaptor activity"/>
    <property type="evidence" value="ECO:0007669"/>
    <property type="project" value="TreeGrafter"/>
</dbReference>
<comment type="similarity">
    <text evidence="1">Belongs to the WD repeat RAPTOR family.</text>
</comment>
<evidence type="ECO:0000256" key="5">
    <source>
        <dbReference type="SAM" id="MobiDB-lite"/>
    </source>
</evidence>
<dbReference type="InterPro" id="IPR011989">
    <property type="entry name" value="ARM-like"/>
</dbReference>
<dbReference type="Pfam" id="PF00400">
    <property type="entry name" value="WD40"/>
    <property type="match status" value="1"/>
</dbReference>
<dbReference type="Gene3D" id="2.130.10.10">
    <property type="entry name" value="YVTN repeat-like/Quinoprotein amine dehydrogenase"/>
    <property type="match status" value="2"/>
</dbReference>
<dbReference type="GO" id="GO:0031931">
    <property type="term" value="C:TORC1 complex"/>
    <property type="evidence" value="ECO:0007669"/>
    <property type="project" value="InterPro"/>
</dbReference>
<dbReference type="EMBL" id="GEDC01018687">
    <property type="protein sequence ID" value="JAS18611.1"/>
    <property type="molecule type" value="Transcribed_RNA"/>
</dbReference>
<dbReference type="EMBL" id="GEDC01006954">
    <property type="protein sequence ID" value="JAS30344.1"/>
    <property type="molecule type" value="Transcribed_RNA"/>
</dbReference>
<dbReference type="AlphaFoldDB" id="A0A1B6CYX1"/>
<dbReference type="GO" id="GO:0071230">
    <property type="term" value="P:cellular response to amino acid stimulus"/>
    <property type="evidence" value="ECO:0007669"/>
    <property type="project" value="TreeGrafter"/>
</dbReference>
<dbReference type="InterPro" id="IPR001680">
    <property type="entry name" value="WD40_rpt"/>
</dbReference>
<feature type="compositionally biased region" description="Low complexity" evidence="5">
    <location>
        <begin position="812"/>
        <end position="825"/>
    </location>
</feature>
<evidence type="ECO:0000256" key="2">
    <source>
        <dbReference type="ARBA" id="ARBA00022574"/>
    </source>
</evidence>
<organism evidence="7">
    <name type="scientific">Clastoptera arizonana</name>
    <name type="common">Arizona spittle bug</name>
    <dbReference type="NCBI Taxonomy" id="38151"/>
    <lineage>
        <taxon>Eukaryota</taxon>
        <taxon>Metazoa</taxon>
        <taxon>Ecdysozoa</taxon>
        <taxon>Arthropoda</taxon>
        <taxon>Hexapoda</taxon>
        <taxon>Insecta</taxon>
        <taxon>Pterygota</taxon>
        <taxon>Neoptera</taxon>
        <taxon>Paraneoptera</taxon>
        <taxon>Hemiptera</taxon>
        <taxon>Auchenorrhyncha</taxon>
        <taxon>Cercopoidea</taxon>
        <taxon>Clastopteridae</taxon>
        <taxon>Clastoptera</taxon>
    </lineage>
</organism>
<dbReference type="PANTHER" id="PTHR12848:SF16">
    <property type="entry name" value="REGULATORY-ASSOCIATED PROTEIN OF MTOR"/>
    <property type="match status" value="1"/>
</dbReference>
<dbReference type="InterPro" id="IPR000357">
    <property type="entry name" value="HEAT"/>
</dbReference>
<proteinExistence type="inferred from homology"/>
<evidence type="ECO:0000256" key="4">
    <source>
        <dbReference type="PROSITE-ProRule" id="PRU00221"/>
    </source>
</evidence>
<dbReference type="EMBL" id="GEDC01006361">
    <property type="protein sequence ID" value="JAS30937.1"/>
    <property type="molecule type" value="Transcribed_RNA"/>
</dbReference>
<evidence type="ECO:0000313" key="10">
    <source>
        <dbReference type="EMBL" id="JAS30937.1"/>
    </source>
</evidence>
<protein>
    <recommendedName>
        <fullName evidence="6">Raptor N-terminal CASPase-like domain-containing protein</fullName>
    </recommendedName>
</protein>
<feature type="repeat" description="WD" evidence="4">
    <location>
        <begin position="1012"/>
        <end position="1027"/>
    </location>
</feature>
<dbReference type="InterPro" id="IPR029347">
    <property type="entry name" value="Raptor_N"/>
</dbReference>